<feature type="transmembrane region" description="Helical" evidence="4">
    <location>
        <begin position="343"/>
        <end position="362"/>
    </location>
</feature>
<feature type="transmembrane region" description="Helical" evidence="4">
    <location>
        <begin position="80"/>
        <end position="98"/>
    </location>
</feature>
<evidence type="ECO:0000256" key="3">
    <source>
        <dbReference type="ARBA" id="ARBA00023136"/>
    </source>
</evidence>
<dbReference type="EMBL" id="CP000090">
    <property type="protein sequence ID" value="AAZ61074.1"/>
    <property type="molecule type" value="Genomic_DNA"/>
</dbReference>
<gene>
    <name evidence="6" type="ordered locus">Reut_A1709</name>
</gene>
<dbReference type="CDD" id="cd17324">
    <property type="entry name" value="MFS_NepI_like"/>
    <property type="match status" value="1"/>
</dbReference>
<feature type="transmembrane region" description="Helical" evidence="4">
    <location>
        <begin position="139"/>
        <end position="163"/>
    </location>
</feature>
<evidence type="ECO:0000256" key="4">
    <source>
        <dbReference type="SAM" id="Phobius"/>
    </source>
</evidence>
<dbReference type="STRING" id="264198.Reut_A1709"/>
<feature type="transmembrane region" description="Helical" evidence="4">
    <location>
        <begin position="253"/>
        <end position="270"/>
    </location>
</feature>
<dbReference type="InterPro" id="IPR020846">
    <property type="entry name" value="MFS_dom"/>
</dbReference>
<dbReference type="Pfam" id="PF07690">
    <property type="entry name" value="MFS_1"/>
    <property type="match status" value="1"/>
</dbReference>
<evidence type="ECO:0000256" key="1">
    <source>
        <dbReference type="ARBA" id="ARBA00022692"/>
    </source>
</evidence>
<feature type="transmembrane region" description="Helical" evidence="4">
    <location>
        <begin position="221"/>
        <end position="241"/>
    </location>
</feature>
<organism evidence="6">
    <name type="scientific">Cupriavidus pinatubonensis (strain JMP 134 / LMG 1197)</name>
    <name type="common">Cupriavidus necator (strain JMP 134)</name>
    <dbReference type="NCBI Taxonomy" id="264198"/>
    <lineage>
        <taxon>Bacteria</taxon>
        <taxon>Pseudomonadati</taxon>
        <taxon>Pseudomonadota</taxon>
        <taxon>Betaproteobacteria</taxon>
        <taxon>Burkholderiales</taxon>
        <taxon>Burkholderiaceae</taxon>
        <taxon>Cupriavidus</taxon>
    </lineage>
</organism>
<feature type="transmembrane region" description="Helical" evidence="4">
    <location>
        <begin position="282"/>
        <end position="302"/>
    </location>
</feature>
<dbReference type="AlphaFoldDB" id="Q470V9"/>
<dbReference type="InterPro" id="IPR036259">
    <property type="entry name" value="MFS_trans_sf"/>
</dbReference>
<dbReference type="SUPFAM" id="SSF103473">
    <property type="entry name" value="MFS general substrate transporter"/>
    <property type="match status" value="1"/>
</dbReference>
<dbReference type="PANTHER" id="PTHR42910:SF1">
    <property type="entry name" value="MAJOR FACILITATOR SUPERFAMILY (MFS) PROFILE DOMAIN-CONTAINING PROTEIN"/>
    <property type="match status" value="1"/>
</dbReference>
<dbReference type="PROSITE" id="PS50850">
    <property type="entry name" value="MFS"/>
    <property type="match status" value="1"/>
</dbReference>
<keyword evidence="2 4" id="KW-1133">Transmembrane helix</keyword>
<proteinExistence type="predicted"/>
<keyword evidence="1 4" id="KW-0812">Transmembrane</keyword>
<dbReference type="InterPro" id="IPR011701">
    <property type="entry name" value="MFS"/>
</dbReference>
<reference evidence="6" key="1">
    <citation type="submission" date="2005-08" db="EMBL/GenBank/DDBJ databases">
        <title>Complete sequence of Chromosome1 of Ralstonia eutropha JMP134.</title>
        <authorList>
            <person name="Copeland A."/>
            <person name="Lucas S."/>
            <person name="Lapidus A."/>
            <person name="Barry K."/>
            <person name="Detter J.C."/>
            <person name="Glavina T."/>
            <person name="Hammon N."/>
            <person name="Israni S."/>
            <person name="Pitluck S."/>
            <person name="Goltsman E."/>
            <person name="Martinez M."/>
            <person name="Schmutz J."/>
            <person name="Larimer F."/>
            <person name="Land M."/>
            <person name="Lykidis A."/>
            <person name="Richardson P."/>
        </authorList>
    </citation>
    <scope>NUCLEOTIDE SEQUENCE</scope>
    <source>
        <strain evidence="6">JMP134</strain>
    </source>
</reference>
<name>Q470V9_CUPPJ</name>
<accession>Q470V9</accession>
<protein>
    <submittedName>
        <fullName evidence="6">Major facilitator superfamily MFS_1</fullName>
    </submittedName>
</protein>
<dbReference type="OrthoDB" id="9815356at2"/>
<feature type="transmembrane region" description="Helical" evidence="4">
    <location>
        <begin position="169"/>
        <end position="188"/>
    </location>
</feature>
<dbReference type="KEGG" id="reu:Reut_A1709"/>
<feature type="domain" description="Major facilitator superfamily (MFS) profile" evidence="5">
    <location>
        <begin position="15"/>
        <end position="393"/>
    </location>
</feature>
<dbReference type="GO" id="GO:0022857">
    <property type="term" value="F:transmembrane transporter activity"/>
    <property type="evidence" value="ECO:0007669"/>
    <property type="project" value="InterPro"/>
</dbReference>
<feature type="transmembrane region" description="Helical" evidence="4">
    <location>
        <begin position="308"/>
        <end position="331"/>
    </location>
</feature>
<feature type="transmembrane region" description="Helical" evidence="4">
    <location>
        <begin position="368"/>
        <end position="389"/>
    </location>
</feature>
<keyword evidence="3 4" id="KW-0472">Membrane</keyword>
<feature type="transmembrane region" description="Helical" evidence="4">
    <location>
        <begin position="51"/>
        <end position="73"/>
    </location>
</feature>
<dbReference type="HOGENOM" id="CLU_001265_23_0_4"/>
<feature type="transmembrane region" description="Helical" evidence="4">
    <location>
        <begin position="104"/>
        <end position="127"/>
    </location>
</feature>
<dbReference type="PANTHER" id="PTHR42910">
    <property type="entry name" value="TRANSPORTER SCO4007-RELATED"/>
    <property type="match status" value="1"/>
</dbReference>
<evidence type="ECO:0000256" key="2">
    <source>
        <dbReference type="ARBA" id="ARBA00022989"/>
    </source>
</evidence>
<dbReference type="Gene3D" id="1.20.1250.20">
    <property type="entry name" value="MFS general substrate transporter like domains"/>
    <property type="match status" value="1"/>
</dbReference>
<evidence type="ECO:0000313" key="6">
    <source>
        <dbReference type="EMBL" id="AAZ61074.1"/>
    </source>
</evidence>
<evidence type="ECO:0000259" key="5">
    <source>
        <dbReference type="PROSITE" id="PS50850"/>
    </source>
</evidence>
<sequence length="404" mass="41299">MKATAERNARLSGRAVAVLSIAAGGAIANNYAMQPALSVIAADFGVPVAPVTAVVSGAMIGYLLGLVFLVPLVDKLSARALIPAQLCALACALVLAAWAPGPELLIGCFVLIGATTTVAAQSSAIIGKYAEPERRARRVGTISAGISAGILLSRFVGGVLAQWCGWRGALLAFAAFATVSALCVFPLLPSGRSQEKTGYFSTLRTMPPLIRASRELRLRTYAGMLWFFSFNLIWVGLAVRLTAPPYNSDAATIGLYSVAGLLGLVVTRVAGRLADRFGSRTVIACGLALASSSSCALAIALGHPVATAVALAVFDAGCFAAQVANQASVVAIHPARAGALNSIYLTFYYVAGAIGAAVAGAVAVNAGWAALAMLAAMTTATAAVTSTLIPSIPLRREIASGDRY</sequence>
<dbReference type="eggNOG" id="COG2814">
    <property type="taxonomic scope" value="Bacteria"/>
</dbReference>